<dbReference type="Proteomes" id="UP001154282">
    <property type="component" value="Unassembled WGS sequence"/>
</dbReference>
<sequence>MSASRTPLRCSAPPLKLSPRKEERLKCLVLMRSPVEVTEENQDAAQAEKAKAVESLSEGVLSEAIDHLTDAALLNPTSAILYATRGSVYLKMKKPNAAIRDTSAALESFSLDGVVLHSHMLWPLAESSLLILRAWPRSSHPKVAFLKADIDEARDVAARWNVSSVPTFFFIKKGKEIDQVVGADKNGLERMLQQSTACCCLS</sequence>
<dbReference type="SUPFAM" id="SSF52833">
    <property type="entry name" value="Thioredoxin-like"/>
    <property type="match status" value="1"/>
</dbReference>
<proteinExistence type="predicted"/>
<keyword evidence="5" id="KW-1185">Reference proteome</keyword>
<dbReference type="GO" id="GO:0006950">
    <property type="term" value="P:response to stress"/>
    <property type="evidence" value="ECO:0007669"/>
    <property type="project" value="UniProtKB-ARBA"/>
</dbReference>
<keyword evidence="1" id="KW-0677">Repeat</keyword>
<organism evidence="4 5">
    <name type="scientific">Linum tenue</name>
    <dbReference type="NCBI Taxonomy" id="586396"/>
    <lineage>
        <taxon>Eukaryota</taxon>
        <taxon>Viridiplantae</taxon>
        <taxon>Streptophyta</taxon>
        <taxon>Embryophyta</taxon>
        <taxon>Tracheophyta</taxon>
        <taxon>Spermatophyta</taxon>
        <taxon>Magnoliopsida</taxon>
        <taxon>eudicotyledons</taxon>
        <taxon>Gunneridae</taxon>
        <taxon>Pentapetalae</taxon>
        <taxon>rosids</taxon>
        <taxon>fabids</taxon>
        <taxon>Malpighiales</taxon>
        <taxon>Linaceae</taxon>
        <taxon>Linum</taxon>
    </lineage>
</organism>
<evidence type="ECO:0000256" key="1">
    <source>
        <dbReference type="ARBA" id="ARBA00022737"/>
    </source>
</evidence>
<reference evidence="4" key="1">
    <citation type="submission" date="2022-08" db="EMBL/GenBank/DDBJ databases">
        <authorList>
            <person name="Gutierrez-Valencia J."/>
        </authorList>
    </citation>
    <scope>NUCLEOTIDE SEQUENCE</scope>
</reference>
<name>A0AAV0H726_9ROSI</name>
<accession>A0AAV0H726</accession>
<gene>
    <name evidence="4" type="ORF">LITE_LOCUS2707</name>
</gene>
<protein>
    <recommendedName>
        <fullName evidence="3">Thioredoxin domain-containing protein</fullName>
    </recommendedName>
</protein>
<evidence type="ECO:0000313" key="5">
    <source>
        <dbReference type="Proteomes" id="UP001154282"/>
    </source>
</evidence>
<dbReference type="SUPFAM" id="SSF48452">
    <property type="entry name" value="TPR-like"/>
    <property type="match status" value="1"/>
</dbReference>
<dbReference type="Gene3D" id="3.40.30.10">
    <property type="entry name" value="Glutaredoxin"/>
    <property type="match status" value="1"/>
</dbReference>
<dbReference type="InterPro" id="IPR013766">
    <property type="entry name" value="Thioredoxin_domain"/>
</dbReference>
<dbReference type="InterPro" id="IPR036249">
    <property type="entry name" value="Thioredoxin-like_sf"/>
</dbReference>
<dbReference type="CDD" id="cd02947">
    <property type="entry name" value="TRX_family"/>
    <property type="match status" value="1"/>
</dbReference>
<dbReference type="Pfam" id="PF00085">
    <property type="entry name" value="Thioredoxin"/>
    <property type="match status" value="1"/>
</dbReference>
<comment type="caution">
    <text evidence="4">The sequence shown here is derived from an EMBL/GenBank/DDBJ whole genome shotgun (WGS) entry which is preliminary data.</text>
</comment>
<dbReference type="EMBL" id="CAMGYJ010000002">
    <property type="protein sequence ID" value="CAI0380508.1"/>
    <property type="molecule type" value="Genomic_DNA"/>
</dbReference>
<evidence type="ECO:0000259" key="3">
    <source>
        <dbReference type="Pfam" id="PF00085"/>
    </source>
</evidence>
<dbReference type="InterPro" id="IPR011990">
    <property type="entry name" value="TPR-like_helical_dom_sf"/>
</dbReference>
<dbReference type="AlphaFoldDB" id="A0AAV0H726"/>
<dbReference type="GO" id="GO:0030544">
    <property type="term" value="F:Hsp70 protein binding"/>
    <property type="evidence" value="ECO:0007669"/>
    <property type="project" value="TreeGrafter"/>
</dbReference>
<feature type="domain" description="Thioredoxin" evidence="3">
    <location>
        <begin position="140"/>
        <end position="193"/>
    </location>
</feature>
<dbReference type="GO" id="GO:0000118">
    <property type="term" value="C:histone deacetylase complex"/>
    <property type="evidence" value="ECO:0007669"/>
    <property type="project" value="TreeGrafter"/>
</dbReference>
<keyword evidence="2" id="KW-0802">TPR repeat</keyword>
<dbReference type="Gene3D" id="1.25.40.10">
    <property type="entry name" value="Tetratricopeptide repeat domain"/>
    <property type="match status" value="1"/>
</dbReference>
<dbReference type="PANTHER" id="PTHR45883:SF2">
    <property type="entry name" value="HSC70-INTERACTING PROTEIN"/>
    <property type="match status" value="1"/>
</dbReference>
<evidence type="ECO:0000313" key="4">
    <source>
        <dbReference type="EMBL" id="CAI0380508.1"/>
    </source>
</evidence>
<evidence type="ECO:0000256" key="2">
    <source>
        <dbReference type="ARBA" id="ARBA00022803"/>
    </source>
</evidence>
<dbReference type="PANTHER" id="PTHR45883">
    <property type="entry name" value="HSC70-INTERACTING PROTEIN"/>
    <property type="match status" value="1"/>
</dbReference>